<gene>
    <name evidence="1" type="ORF">KQI42_14010</name>
</gene>
<evidence type="ECO:0000313" key="1">
    <source>
        <dbReference type="EMBL" id="MBU5439132.1"/>
    </source>
</evidence>
<dbReference type="Proteomes" id="UP000749471">
    <property type="component" value="Unassembled WGS sequence"/>
</dbReference>
<organism evidence="1 2">
    <name type="scientific">Tissierella simiarum</name>
    <dbReference type="NCBI Taxonomy" id="2841534"/>
    <lineage>
        <taxon>Bacteria</taxon>
        <taxon>Bacillati</taxon>
        <taxon>Bacillota</taxon>
        <taxon>Tissierellia</taxon>
        <taxon>Tissierellales</taxon>
        <taxon>Tissierellaceae</taxon>
        <taxon>Tissierella</taxon>
    </lineage>
</organism>
<proteinExistence type="predicted"/>
<name>A0ABS6E892_9FIRM</name>
<protein>
    <recommendedName>
        <fullName evidence="3">SAM-dependent methyltransferase</fullName>
    </recommendedName>
</protein>
<sequence length="94" mass="10846">MNIQNEANKKSWSYRAYEFWIKNTGLPHEVAIDMKKQPEKYLRRHLEFLSEVSGKKIINLLGSNGKKAIPLAILGVEVTIVDISEEKLYLEISK</sequence>
<dbReference type="RefSeq" id="WP_216520836.1">
    <property type="nucleotide sequence ID" value="NZ_JAHLPM010000012.1"/>
</dbReference>
<accession>A0ABS6E892</accession>
<evidence type="ECO:0000313" key="2">
    <source>
        <dbReference type="Proteomes" id="UP000749471"/>
    </source>
</evidence>
<dbReference type="EMBL" id="JAHLPM010000012">
    <property type="protein sequence ID" value="MBU5439132.1"/>
    <property type="molecule type" value="Genomic_DNA"/>
</dbReference>
<comment type="caution">
    <text evidence="1">The sequence shown here is derived from an EMBL/GenBank/DDBJ whole genome shotgun (WGS) entry which is preliminary data.</text>
</comment>
<reference evidence="1 2" key="1">
    <citation type="submission" date="2021-06" db="EMBL/GenBank/DDBJ databases">
        <authorList>
            <person name="Sun Q."/>
            <person name="Li D."/>
        </authorList>
    </citation>
    <scope>NUCLEOTIDE SEQUENCE [LARGE SCALE GENOMIC DNA]</scope>
    <source>
        <strain evidence="1 2">MSJ-40</strain>
    </source>
</reference>
<evidence type="ECO:0008006" key="3">
    <source>
        <dbReference type="Google" id="ProtNLM"/>
    </source>
</evidence>
<keyword evidence="2" id="KW-1185">Reference proteome</keyword>